<evidence type="ECO:0000313" key="2">
    <source>
        <dbReference type="EMBL" id="KMQ74055.1"/>
    </source>
</evidence>
<dbReference type="RefSeq" id="WP_048494319.1">
    <property type="nucleotide sequence ID" value="NZ_LFBU01000001.1"/>
</dbReference>
<accession>A0A0J7LYT7</accession>
<sequence>MKEKLKKLFGVLPFAAAAGASVQANEMDEDAFWQKVYDVRTSYYEENIGQFPQDILKMGNMTGVWPGGGLFVMSAEKLGKGLWVYTTFGLSNPDMPASTMMADYKIETDDHGRASKYSGTLKGKEPSKTSDGYAGYGYEMLLIARENTEWPLWFMQWSVNAEILNDAGILERVEKYNGLTVQDIQVGENESVNVLIAKAQKPLPTGLVLPNGSMDLLVATVITEAEMKWSMENGRDELLKRLIAASIGQVSDRNRDSVVK</sequence>
<dbReference type="AlphaFoldDB" id="A0A0J7LYT7"/>
<evidence type="ECO:0000313" key="3">
    <source>
        <dbReference type="Proteomes" id="UP000036102"/>
    </source>
</evidence>
<dbReference type="Pfam" id="PF05076">
    <property type="entry name" value="SUFU"/>
    <property type="match status" value="1"/>
</dbReference>
<comment type="caution">
    <text evidence="2">The sequence shown here is derived from an EMBL/GenBank/DDBJ whole genome shotgun (WGS) entry which is preliminary data.</text>
</comment>
<dbReference type="Proteomes" id="UP000036102">
    <property type="component" value="Unassembled WGS sequence"/>
</dbReference>
<proteinExistence type="predicted"/>
<organism evidence="2 3">
    <name type="scientific">Marinobacter subterrani</name>
    <dbReference type="NCBI Taxonomy" id="1658765"/>
    <lineage>
        <taxon>Bacteria</taxon>
        <taxon>Pseudomonadati</taxon>
        <taxon>Pseudomonadota</taxon>
        <taxon>Gammaproteobacteria</taxon>
        <taxon>Pseudomonadales</taxon>
        <taxon>Marinobacteraceae</taxon>
        <taxon>Marinobacter</taxon>
    </lineage>
</organism>
<name>A0A0J7LYT7_9GAMM</name>
<reference evidence="2 3" key="1">
    <citation type="submission" date="2015-06" db="EMBL/GenBank/DDBJ databases">
        <title>Marinobacter subterrani, a genetically tractable neutrophilic iron-oxidizing strain isolated from the Soudan Iron Mine.</title>
        <authorList>
            <person name="Bonis B.M."/>
            <person name="Gralnick J.A."/>
        </authorList>
    </citation>
    <scope>NUCLEOTIDE SEQUENCE [LARGE SCALE GENOMIC DNA]</scope>
    <source>
        <strain evidence="2 3">JG233</strain>
    </source>
</reference>
<protein>
    <submittedName>
        <fullName evidence="2">Suppressor of fused protein (SUFU)</fullName>
    </submittedName>
</protein>
<gene>
    <name evidence="2" type="ORF">Msub_10226</name>
</gene>
<dbReference type="SUPFAM" id="SSF103359">
    <property type="entry name" value="Suppressor of Fused, N-terminal domain"/>
    <property type="match status" value="1"/>
</dbReference>
<dbReference type="STRING" id="1658765.Msub_10226"/>
<dbReference type="InterPro" id="IPR037181">
    <property type="entry name" value="SUFU_N"/>
</dbReference>
<dbReference type="PATRIC" id="fig|1658765.3.peg.218"/>
<feature type="domain" description="Suppressor of fused-like" evidence="1">
    <location>
        <begin position="73"/>
        <end position="255"/>
    </location>
</feature>
<evidence type="ECO:0000259" key="1">
    <source>
        <dbReference type="Pfam" id="PF05076"/>
    </source>
</evidence>
<keyword evidence="3" id="KW-1185">Reference proteome</keyword>
<dbReference type="EMBL" id="LFBU01000001">
    <property type="protein sequence ID" value="KMQ74055.1"/>
    <property type="molecule type" value="Genomic_DNA"/>
</dbReference>
<dbReference type="InterPro" id="IPR020941">
    <property type="entry name" value="SUFU-like_domain"/>
</dbReference>
<dbReference type="OrthoDB" id="6194342at2"/>